<dbReference type="GO" id="GO:0003697">
    <property type="term" value="F:single-stranded DNA binding"/>
    <property type="evidence" value="ECO:0007669"/>
    <property type="project" value="InterPro"/>
</dbReference>
<proteinExistence type="inferred from homology"/>
<dbReference type="EC" id="3.4.-.-" evidence="9"/>
<dbReference type="EMBL" id="MLJW01006518">
    <property type="protein sequence ID" value="OIQ66555.1"/>
    <property type="molecule type" value="Genomic_DNA"/>
</dbReference>
<evidence type="ECO:0000256" key="6">
    <source>
        <dbReference type="ARBA" id="ARBA00023125"/>
    </source>
</evidence>
<evidence type="ECO:0000256" key="7">
    <source>
        <dbReference type="ARBA" id="ARBA00023239"/>
    </source>
</evidence>
<keyword evidence="7" id="KW-0456">Lyase</keyword>
<keyword evidence="3" id="KW-0227">DNA damage</keyword>
<comment type="caution">
    <text evidence="9">The sequence shown here is derived from an EMBL/GenBank/DDBJ whole genome shotgun (WGS) entry which is preliminary data.</text>
</comment>
<dbReference type="InterPro" id="IPR036590">
    <property type="entry name" value="SRAP-like"/>
</dbReference>
<reference evidence="9" key="1">
    <citation type="submission" date="2016-10" db="EMBL/GenBank/DDBJ databases">
        <title>Sequence of Gallionella enrichment culture.</title>
        <authorList>
            <person name="Poehlein A."/>
            <person name="Muehling M."/>
            <person name="Daniel R."/>
        </authorList>
    </citation>
    <scope>NUCLEOTIDE SEQUENCE</scope>
</reference>
<dbReference type="PANTHER" id="PTHR13604">
    <property type="entry name" value="DC12-RELATED"/>
    <property type="match status" value="1"/>
</dbReference>
<evidence type="ECO:0000256" key="3">
    <source>
        <dbReference type="ARBA" id="ARBA00022763"/>
    </source>
</evidence>
<gene>
    <name evidence="9" type="primary">yedK_10</name>
    <name evidence="9" type="ORF">GALL_518730</name>
</gene>
<dbReference type="SUPFAM" id="SSF143081">
    <property type="entry name" value="BB1717-like"/>
    <property type="match status" value="1"/>
</dbReference>
<dbReference type="GO" id="GO:0008233">
    <property type="term" value="F:peptidase activity"/>
    <property type="evidence" value="ECO:0007669"/>
    <property type="project" value="UniProtKB-KW"/>
</dbReference>
<evidence type="ECO:0000256" key="2">
    <source>
        <dbReference type="ARBA" id="ARBA00022670"/>
    </source>
</evidence>
<evidence type="ECO:0000256" key="8">
    <source>
        <dbReference type="SAM" id="MobiDB-lite"/>
    </source>
</evidence>
<dbReference type="PANTHER" id="PTHR13604:SF0">
    <property type="entry name" value="ABASIC SITE PROCESSING PROTEIN HMCES"/>
    <property type="match status" value="1"/>
</dbReference>
<accession>A0A1J5PMN0</accession>
<comment type="similarity">
    <text evidence="1">Belongs to the SOS response-associated peptidase family.</text>
</comment>
<dbReference type="InterPro" id="IPR003738">
    <property type="entry name" value="SRAP"/>
</dbReference>
<organism evidence="9">
    <name type="scientific">mine drainage metagenome</name>
    <dbReference type="NCBI Taxonomy" id="410659"/>
    <lineage>
        <taxon>unclassified sequences</taxon>
        <taxon>metagenomes</taxon>
        <taxon>ecological metagenomes</taxon>
    </lineage>
</organism>
<dbReference type="Gene3D" id="3.90.1680.10">
    <property type="entry name" value="SOS response associated peptidase-like"/>
    <property type="match status" value="1"/>
</dbReference>
<evidence type="ECO:0000313" key="9">
    <source>
        <dbReference type="EMBL" id="OIQ66555.1"/>
    </source>
</evidence>
<feature type="region of interest" description="Disordered" evidence="8">
    <location>
        <begin position="189"/>
        <end position="214"/>
    </location>
</feature>
<sequence length="214" mass="23612">MALSPNWNTAPTQSIYAVADLDEIRTLMIVRWGLIPSWAKDAKGGAKTFNARVETVAEKPTFRSAFKSRRCLIPADGYYEWYTLSAQGSVMVAPKQPFYIHRIDARPLAMAGLYETWHDPTSGESITTATIITTNSQGSIAQIHDRMPALLPRERYDAWLAPKASKESLLALLAVEGADQGLVAEPVGRQVNSSRNNGPELIEPLPFDDEPTLL</sequence>
<keyword evidence="6" id="KW-0238">DNA-binding</keyword>
<dbReference type="GO" id="GO:0016829">
    <property type="term" value="F:lyase activity"/>
    <property type="evidence" value="ECO:0007669"/>
    <property type="project" value="UniProtKB-KW"/>
</dbReference>
<dbReference type="AlphaFoldDB" id="A0A1J5PMN0"/>
<name>A0A1J5PMN0_9ZZZZ</name>
<evidence type="ECO:0000256" key="5">
    <source>
        <dbReference type="ARBA" id="ARBA00023124"/>
    </source>
</evidence>
<keyword evidence="5" id="KW-0190">Covalent protein-DNA linkage</keyword>
<dbReference type="GO" id="GO:0006508">
    <property type="term" value="P:proteolysis"/>
    <property type="evidence" value="ECO:0007669"/>
    <property type="project" value="UniProtKB-KW"/>
</dbReference>
<evidence type="ECO:0000256" key="1">
    <source>
        <dbReference type="ARBA" id="ARBA00008136"/>
    </source>
</evidence>
<keyword evidence="2" id="KW-0645">Protease</keyword>
<evidence type="ECO:0000256" key="4">
    <source>
        <dbReference type="ARBA" id="ARBA00022801"/>
    </source>
</evidence>
<keyword evidence="4 9" id="KW-0378">Hydrolase</keyword>
<dbReference type="Pfam" id="PF02586">
    <property type="entry name" value="SRAP"/>
    <property type="match status" value="1"/>
</dbReference>
<dbReference type="GO" id="GO:0106300">
    <property type="term" value="P:protein-DNA covalent cross-linking repair"/>
    <property type="evidence" value="ECO:0007669"/>
    <property type="project" value="InterPro"/>
</dbReference>
<protein>
    <submittedName>
        <fullName evidence="9">Putative SOS response-associated peptidase YedK</fullName>
        <ecNumber evidence="9">3.4.-.-</ecNumber>
    </submittedName>
</protein>